<dbReference type="Pfam" id="PF12464">
    <property type="entry name" value="Mac"/>
    <property type="match status" value="1"/>
</dbReference>
<comment type="caution">
    <text evidence="8">The sequence shown here is derived from an EMBL/GenBank/DDBJ whole genome shotgun (WGS) entry which is preliminary data.</text>
</comment>
<dbReference type="GO" id="GO:0008374">
    <property type="term" value="F:O-acyltransferase activity"/>
    <property type="evidence" value="ECO:0007669"/>
    <property type="project" value="TreeGrafter"/>
</dbReference>
<dbReference type="GO" id="GO:0016407">
    <property type="term" value="F:acetyltransferase activity"/>
    <property type="evidence" value="ECO:0007669"/>
    <property type="project" value="InterPro"/>
</dbReference>
<evidence type="ECO:0000256" key="1">
    <source>
        <dbReference type="ARBA" id="ARBA00007274"/>
    </source>
</evidence>
<keyword evidence="3" id="KW-0677">Repeat</keyword>
<dbReference type="Pfam" id="PF00132">
    <property type="entry name" value="Hexapep"/>
    <property type="match status" value="1"/>
</dbReference>
<name>A0A502GNV6_9BACT</name>
<keyword evidence="9" id="KW-1185">Reference proteome</keyword>
<dbReference type="PANTHER" id="PTHR23416:SF23">
    <property type="entry name" value="ACETYLTRANSFERASE C18B11.09C-RELATED"/>
    <property type="match status" value="1"/>
</dbReference>
<dbReference type="CDD" id="cd03357">
    <property type="entry name" value="LbH_MAT_GAT"/>
    <property type="match status" value="1"/>
</dbReference>
<dbReference type="OrthoDB" id="9812571at2"/>
<evidence type="ECO:0000259" key="7">
    <source>
        <dbReference type="SMART" id="SM01266"/>
    </source>
</evidence>
<organism evidence="8 9">
    <name type="scientific">Hymenobacter nivis</name>
    <dbReference type="NCBI Taxonomy" id="1850093"/>
    <lineage>
        <taxon>Bacteria</taxon>
        <taxon>Pseudomonadati</taxon>
        <taxon>Bacteroidota</taxon>
        <taxon>Cytophagia</taxon>
        <taxon>Cytophagales</taxon>
        <taxon>Hymenobacteraceae</taxon>
        <taxon>Hymenobacter</taxon>
    </lineage>
</organism>
<accession>A0A502GNV6</accession>
<dbReference type="RefSeq" id="WP_140468367.1">
    <property type="nucleotide sequence ID" value="NZ_RCYZ01000007.1"/>
</dbReference>
<reference evidence="8 9" key="1">
    <citation type="journal article" date="2019" name="Environ. Microbiol.">
        <title>Species interactions and distinct microbial communities in high Arctic permafrost affected cryosols are associated with the CH4 and CO2 gas fluxes.</title>
        <authorList>
            <person name="Altshuler I."/>
            <person name="Hamel J."/>
            <person name="Turney S."/>
            <person name="Magnuson E."/>
            <person name="Levesque R."/>
            <person name="Greer C."/>
            <person name="Whyte L.G."/>
        </authorList>
    </citation>
    <scope>NUCLEOTIDE SEQUENCE [LARGE SCALE GENOMIC DNA]</scope>
    <source>
        <strain evidence="8 9">S9.2P</strain>
    </source>
</reference>
<evidence type="ECO:0000256" key="5">
    <source>
        <dbReference type="ARBA" id="ARBA00055587"/>
    </source>
</evidence>
<dbReference type="SUPFAM" id="SSF51161">
    <property type="entry name" value="Trimeric LpxA-like enzymes"/>
    <property type="match status" value="1"/>
</dbReference>
<protein>
    <recommendedName>
        <fullName evidence="6">Nodulation protein L</fullName>
    </recommendedName>
</protein>
<comment type="function">
    <text evidence="5">Acetyltransferase implicated in the O-acetylation of Nod factors.</text>
</comment>
<proteinExistence type="inferred from homology"/>
<gene>
    <name evidence="8" type="ORF">EAH73_16010</name>
</gene>
<dbReference type="InterPro" id="IPR024688">
    <property type="entry name" value="Mac_dom"/>
</dbReference>
<evidence type="ECO:0000256" key="6">
    <source>
        <dbReference type="ARBA" id="ARBA00067695"/>
    </source>
</evidence>
<dbReference type="EMBL" id="RCYZ01000007">
    <property type="protein sequence ID" value="TPG63564.1"/>
    <property type="molecule type" value="Genomic_DNA"/>
</dbReference>
<dbReference type="InterPro" id="IPR018357">
    <property type="entry name" value="Hexapep_transf_CS"/>
</dbReference>
<dbReference type="FunFam" id="2.160.10.10:FF:000025">
    <property type="entry name" value="Hexapeptide-repeat containing-acetyltransferase"/>
    <property type="match status" value="1"/>
</dbReference>
<dbReference type="SMART" id="SM01266">
    <property type="entry name" value="Mac"/>
    <property type="match status" value="1"/>
</dbReference>
<sequence length="186" mass="19565">MPTELEKMLAGQLYDASAPDLLARRHRAARQLQHLNALLPDDPARPAHLAALLGALGAGSDVLSPFFCDYGSQIYLGERVFLNYNCTILDCAPVRIGDHTLLGPGVQLYTASHPLGATERSKGPELAAPITIGRRVWLGGGVVVCPGVRIGDNTTIGAGSVVTRDVPANVLAAGNPCRVIRALPAE</sequence>
<dbReference type="Proteomes" id="UP000317646">
    <property type="component" value="Unassembled WGS sequence"/>
</dbReference>
<evidence type="ECO:0000256" key="2">
    <source>
        <dbReference type="ARBA" id="ARBA00022679"/>
    </source>
</evidence>
<dbReference type="InterPro" id="IPR051159">
    <property type="entry name" value="Hexapeptide_acetyltransf"/>
</dbReference>
<dbReference type="GO" id="GO:0005829">
    <property type="term" value="C:cytosol"/>
    <property type="evidence" value="ECO:0007669"/>
    <property type="project" value="TreeGrafter"/>
</dbReference>
<dbReference type="InterPro" id="IPR011004">
    <property type="entry name" value="Trimer_LpxA-like_sf"/>
</dbReference>
<dbReference type="Gene3D" id="2.160.10.10">
    <property type="entry name" value="Hexapeptide repeat proteins"/>
    <property type="match status" value="1"/>
</dbReference>
<evidence type="ECO:0000313" key="8">
    <source>
        <dbReference type="EMBL" id="TPG63564.1"/>
    </source>
</evidence>
<evidence type="ECO:0000313" key="9">
    <source>
        <dbReference type="Proteomes" id="UP000317646"/>
    </source>
</evidence>
<dbReference type="PROSITE" id="PS00101">
    <property type="entry name" value="HEXAPEP_TRANSFERASES"/>
    <property type="match status" value="1"/>
</dbReference>
<feature type="domain" description="Maltose/galactoside acetyltransferase" evidence="7">
    <location>
        <begin position="5"/>
        <end position="58"/>
    </location>
</feature>
<keyword evidence="2 8" id="KW-0808">Transferase</keyword>
<dbReference type="PANTHER" id="PTHR23416">
    <property type="entry name" value="SIALIC ACID SYNTHASE-RELATED"/>
    <property type="match status" value="1"/>
</dbReference>
<evidence type="ECO:0000256" key="4">
    <source>
        <dbReference type="ARBA" id="ARBA00023315"/>
    </source>
</evidence>
<keyword evidence="4" id="KW-0012">Acyltransferase</keyword>
<evidence type="ECO:0000256" key="3">
    <source>
        <dbReference type="ARBA" id="ARBA00022737"/>
    </source>
</evidence>
<dbReference type="InterPro" id="IPR001451">
    <property type="entry name" value="Hexapep"/>
</dbReference>
<dbReference type="AlphaFoldDB" id="A0A502GNV6"/>
<comment type="similarity">
    <text evidence="1">Belongs to the transferase hexapeptide repeat family.</text>
</comment>